<protein>
    <recommendedName>
        <fullName evidence="5">Lipoprotein</fullName>
    </recommendedName>
</protein>
<dbReference type="PROSITE" id="PS51257">
    <property type="entry name" value="PROKAR_LIPOPROTEIN"/>
    <property type="match status" value="1"/>
</dbReference>
<name>A0A0A2TKL2_9BACI</name>
<dbReference type="EMBL" id="AVBF01000001">
    <property type="protein sequence ID" value="KGP74621.1"/>
    <property type="molecule type" value="Genomic_DNA"/>
</dbReference>
<organism evidence="3 4">
    <name type="scientific">Pontibacillus yanchengensis Y32</name>
    <dbReference type="NCBI Taxonomy" id="1385514"/>
    <lineage>
        <taxon>Bacteria</taxon>
        <taxon>Bacillati</taxon>
        <taxon>Bacillota</taxon>
        <taxon>Bacilli</taxon>
        <taxon>Bacillales</taxon>
        <taxon>Bacillaceae</taxon>
        <taxon>Pontibacillus</taxon>
    </lineage>
</organism>
<feature type="chain" id="PRO_5038485936" description="Lipoprotein" evidence="2">
    <location>
        <begin position="19"/>
        <end position="155"/>
    </location>
</feature>
<dbReference type="Pfam" id="PF13798">
    <property type="entry name" value="PCYCGC"/>
    <property type="match status" value="1"/>
</dbReference>
<keyword evidence="4" id="KW-1185">Reference proteome</keyword>
<feature type="signal peptide" evidence="2">
    <location>
        <begin position="1"/>
        <end position="18"/>
    </location>
</feature>
<evidence type="ECO:0000256" key="2">
    <source>
        <dbReference type="SAM" id="SignalP"/>
    </source>
</evidence>
<dbReference type="eggNOG" id="ENOG502ZVWF">
    <property type="taxonomic scope" value="Bacteria"/>
</dbReference>
<dbReference type="OrthoDB" id="2654667at2"/>
<evidence type="ECO:0000313" key="3">
    <source>
        <dbReference type="EMBL" id="KGP74621.1"/>
    </source>
</evidence>
<proteinExistence type="predicted"/>
<dbReference type="AlphaFoldDB" id="A0A0A2TKL2"/>
<sequence>MKKLFLIGILLISAVVSGCSSDHSNEAEHTAMGDIREETSSSSTLPGFLDDKPEDMQVLYTAVAQHKDLLEQMPCYCGCGDSVGHMNNYDCFIHDEGDNGEVVWDSHATKCGVCLEIAAKSILDARDGKSIKDIRQHIDEIYQNGYGEPTPTPDI</sequence>
<dbReference type="InterPro" id="IPR025673">
    <property type="entry name" value="PCYCGC"/>
</dbReference>
<accession>A0A0A2TKL2</accession>
<dbReference type="RefSeq" id="WP_036815259.1">
    <property type="nucleotide sequence ID" value="NZ_AVBF01000001.1"/>
</dbReference>
<dbReference type="Proteomes" id="UP000030147">
    <property type="component" value="Unassembled WGS sequence"/>
</dbReference>
<comment type="caution">
    <text evidence="3">The sequence shown here is derived from an EMBL/GenBank/DDBJ whole genome shotgun (WGS) entry which is preliminary data.</text>
</comment>
<feature type="region of interest" description="Disordered" evidence="1">
    <location>
        <begin position="25"/>
        <end position="50"/>
    </location>
</feature>
<evidence type="ECO:0000313" key="4">
    <source>
        <dbReference type="Proteomes" id="UP000030147"/>
    </source>
</evidence>
<reference evidence="3 4" key="1">
    <citation type="journal article" date="2015" name="Stand. Genomic Sci.">
        <title>High quality draft genome sequence of the moderately halophilic bacterium Pontibacillus yanchengensis Y32(T) and comparison among Pontibacillus genomes.</title>
        <authorList>
            <person name="Huang J."/>
            <person name="Qiao Z.X."/>
            <person name="Tang J.W."/>
            <person name="Wang G."/>
        </authorList>
    </citation>
    <scope>NUCLEOTIDE SEQUENCE [LARGE SCALE GENOMIC DNA]</scope>
    <source>
        <strain evidence="3 4">Y32</strain>
    </source>
</reference>
<evidence type="ECO:0008006" key="5">
    <source>
        <dbReference type="Google" id="ProtNLM"/>
    </source>
</evidence>
<feature type="compositionally biased region" description="Basic and acidic residues" evidence="1">
    <location>
        <begin position="25"/>
        <end position="39"/>
    </location>
</feature>
<evidence type="ECO:0000256" key="1">
    <source>
        <dbReference type="SAM" id="MobiDB-lite"/>
    </source>
</evidence>
<dbReference type="STRING" id="1385514.N782_00860"/>
<keyword evidence="2" id="KW-0732">Signal</keyword>
<gene>
    <name evidence="3" type="ORF">N782_00860</name>
</gene>